<protein>
    <submittedName>
        <fullName evidence="1">11110_t:CDS:1</fullName>
    </submittedName>
</protein>
<evidence type="ECO:0000313" key="1">
    <source>
        <dbReference type="EMBL" id="CAG8636400.1"/>
    </source>
</evidence>
<gene>
    <name evidence="1" type="ORF">ALEPTO_LOCUS9555</name>
</gene>
<comment type="caution">
    <text evidence="1">The sequence shown here is derived from an EMBL/GenBank/DDBJ whole genome shotgun (WGS) entry which is preliminary data.</text>
</comment>
<organism evidence="1 2">
    <name type="scientific">Ambispora leptoticha</name>
    <dbReference type="NCBI Taxonomy" id="144679"/>
    <lineage>
        <taxon>Eukaryota</taxon>
        <taxon>Fungi</taxon>
        <taxon>Fungi incertae sedis</taxon>
        <taxon>Mucoromycota</taxon>
        <taxon>Glomeromycotina</taxon>
        <taxon>Glomeromycetes</taxon>
        <taxon>Archaeosporales</taxon>
        <taxon>Ambisporaceae</taxon>
        <taxon>Ambispora</taxon>
    </lineage>
</organism>
<keyword evidence="2" id="KW-1185">Reference proteome</keyword>
<feature type="non-terminal residue" evidence="1">
    <location>
        <position position="63"/>
    </location>
</feature>
<dbReference type="Proteomes" id="UP000789508">
    <property type="component" value="Unassembled WGS sequence"/>
</dbReference>
<dbReference type="EMBL" id="CAJVPS010007613">
    <property type="protein sequence ID" value="CAG8636400.1"/>
    <property type="molecule type" value="Genomic_DNA"/>
</dbReference>
<name>A0A9N9DDS8_9GLOM</name>
<proteinExistence type="predicted"/>
<evidence type="ECO:0000313" key="2">
    <source>
        <dbReference type="Proteomes" id="UP000789508"/>
    </source>
</evidence>
<dbReference type="AlphaFoldDB" id="A0A9N9DDS8"/>
<sequence length="63" mass="6756">SPIPFDLLTNILCLTKRDNGFLPDVSRYASGVIEDAKFRIGGGSAVLAFAGLKPMRENLCKSA</sequence>
<reference evidence="1" key="1">
    <citation type="submission" date="2021-06" db="EMBL/GenBank/DDBJ databases">
        <authorList>
            <person name="Kallberg Y."/>
            <person name="Tangrot J."/>
            <person name="Rosling A."/>
        </authorList>
    </citation>
    <scope>NUCLEOTIDE SEQUENCE</scope>
    <source>
        <strain evidence="1">FL130A</strain>
    </source>
</reference>
<accession>A0A9N9DDS8</accession>